<dbReference type="AlphaFoldDB" id="A0A0U2ZNJ3"/>
<dbReference type="Gene3D" id="2.40.10.410">
    <property type="entry name" value="FlgT, C-terminal domain"/>
    <property type="match status" value="1"/>
</dbReference>
<reference evidence="3 4" key="1">
    <citation type="submission" date="2015-12" db="EMBL/GenBank/DDBJ databases">
        <title>Complete genome of Lacimicrobium alkaliphilum KCTC 32984.</title>
        <authorList>
            <person name="Kim S.-G."/>
            <person name="Lee Y.-J."/>
        </authorList>
    </citation>
    <scope>NUCLEOTIDE SEQUENCE [LARGE SCALE GENOMIC DNA]</scope>
    <source>
        <strain evidence="3 4">YelD216</strain>
    </source>
</reference>
<dbReference type="EMBL" id="CP013650">
    <property type="protein sequence ID" value="ALS99852.1"/>
    <property type="molecule type" value="Genomic_DNA"/>
</dbReference>
<keyword evidence="4" id="KW-1185">Reference proteome</keyword>
<evidence type="ECO:0000313" key="3">
    <source>
        <dbReference type="EMBL" id="ALS99852.1"/>
    </source>
</evidence>
<dbReference type="Gene3D" id="3.30.1660.40">
    <property type="entry name" value="FlgT, N-terminal domain"/>
    <property type="match status" value="1"/>
</dbReference>
<sequence>MKISGAPLEEARRLAIENAIADASYSAGAIVTAEDSLMNGVLSNSTLKVSTRSNIKNIEVLSESIENDILSVNIRVKIRDYNNCRENGYKTKVLVTNFQISEPRQASIGKIYSLGHHITNRISDQFNVRSDHAVALAANVALNRNSLSNSIDRTQVLSQSDTIARRFDTQYVIFGMVRDLSLFEINEDSLFTNEEFIARNFTLSLLVVDVFRSLVIMEKSYHFESEWDFDLFRKINLNSSVFWQSDYGRSLIDLLIEIVGEIDSEISCQPVFSQIVFRMNGDYVINSGNKHNVETGSRFPLFRKAILPPDTILLRKVEGSSFTVISTDENTTLLSAQDNNIAMSAQLYDLVQLE</sequence>
<feature type="domain" description="Flagellar assembly protein T N-terminal" evidence="2">
    <location>
        <begin position="9"/>
        <end position="78"/>
    </location>
</feature>
<dbReference type="KEGG" id="lal:AT746_17335"/>
<dbReference type="Proteomes" id="UP000068447">
    <property type="component" value="Chromosome"/>
</dbReference>
<protein>
    <recommendedName>
        <fullName evidence="5">Flagellar assembly protein T N-terminal domain-containing protein</fullName>
    </recommendedName>
</protein>
<dbReference type="Pfam" id="PF16548">
    <property type="entry name" value="FlgT_N"/>
    <property type="match status" value="1"/>
</dbReference>
<organism evidence="3 4">
    <name type="scientific">Lacimicrobium alkaliphilum</name>
    <dbReference type="NCBI Taxonomy" id="1526571"/>
    <lineage>
        <taxon>Bacteria</taxon>
        <taxon>Pseudomonadati</taxon>
        <taxon>Pseudomonadota</taxon>
        <taxon>Gammaproteobacteria</taxon>
        <taxon>Alteromonadales</taxon>
        <taxon>Alteromonadaceae</taxon>
        <taxon>Lacimicrobium</taxon>
    </lineage>
</organism>
<dbReference type="Gene3D" id="3.40.50.10610">
    <property type="entry name" value="ABC-type transport auxiliary lipoprotein component"/>
    <property type="match status" value="1"/>
</dbReference>
<evidence type="ECO:0000259" key="1">
    <source>
        <dbReference type="Pfam" id="PF16539"/>
    </source>
</evidence>
<feature type="domain" description="Flagellar assembly protein T middle" evidence="1">
    <location>
        <begin position="82"/>
        <end position="235"/>
    </location>
</feature>
<gene>
    <name evidence="3" type="ORF">AT746_17335</name>
</gene>
<accession>A0A0U2ZNJ3</accession>
<evidence type="ECO:0008006" key="5">
    <source>
        <dbReference type="Google" id="ProtNLM"/>
    </source>
</evidence>
<dbReference type="Pfam" id="PF16539">
    <property type="entry name" value="FlgT_M"/>
    <property type="match status" value="1"/>
</dbReference>
<dbReference type="InterPro" id="IPR032370">
    <property type="entry name" value="FlgT_N"/>
</dbReference>
<proteinExistence type="predicted"/>
<dbReference type="InterPro" id="IPR038165">
    <property type="entry name" value="FlgT_C_sf"/>
</dbReference>
<dbReference type="STRING" id="1526571.AT746_17335"/>
<evidence type="ECO:0000313" key="4">
    <source>
        <dbReference type="Proteomes" id="UP000068447"/>
    </source>
</evidence>
<name>A0A0U2ZNJ3_9ALTE</name>
<dbReference type="InterPro" id="IPR032386">
    <property type="entry name" value="FlgT_M"/>
</dbReference>
<evidence type="ECO:0000259" key="2">
    <source>
        <dbReference type="Pfam" id="PF16548"/>
    </source>
</evidence>
<dbReference type="InterPro" id="IPR038180">
    <property type="entry name" value="FlgT_N_sf"/>
</dbReference>